<reference evidence="1 2" key="1">
    <citation type="journal article" date="2019" name="Sci. Rep.">
        <title>Orb-weaving spider Araneus ventricosus genome elucidates the spidroin gene catalogue.</title>
        <authorList>
            <person name="Kono N."/>
            <person name="Nakamura H."/>
            <person name="Ohtoshi R."/>
            <person name="Moran D.A.P."/>
            <person name="Shinohara A."/>
            <person name="Yoshida Y."/>
            <person name="Fujiwara M."/>
            <person name="Mori M."/>
            <person name="Tomita M."/>
            <person name="Arakawa K."/>
        </authorList>
    </citation>
    <scope>NUCLEOTIDE SEQUENCE [LARGE SCALE GENOMIC DNA]</scope>
</reference>
<keyword evidence="2" id="KW-1185">Reference proteome</keyword>
<dbReference type="SUPFAM" id="SSF56672">
    <property type="entry name" value="DNA/RNA polymerases"/>
    <property type="match status" value="1"/>
</dbReference>
<evidence type="ECO:0008006" key="3">
    <source>
        <dbReference type="Google" id="ProtNLM"/>
    </source>
</evidence>
<dbReference type="AlphaFoldDB" id="A0A4Y2A3P9"/>
<dbReference type="EMBL" id="BGPR01000004">
    <property type="protein sequence ID" value="GBL73886.1"/>
    <property type="molecule type" value="Genomic_DNA"/>
</dbReference>
<dbReference type="OrthoDB" id="6432353at2759"/>
<evidence type="ECO:0000313" key="1">
    <source>
        <dbReference type="EMBL" id="GBL73886.1"/>
    </source>
</evidence>
<gene>
    <name evidence="1" type="ORF">AVEN_230832_1</name>
</gene>
<evidence type="ECO:0000313" key="2">
    <source>
        <dbReference type="Proteomes" id="UP000499080"/>
    </source>
</evidence>
<accession>A0A4Y2A3P9</accession>
<dbReference type="PANTHER" id="PTHR31511:SF12">
    <property type="entry name" value="RHO TERMINATION FACTOR N-TERMINAL DOMAIN-CONTAINING PROTEIN"/>
    <property type="match status" value="1"/>
</dbReference>
<name>A0A4Y2A3P9_ARAVE</name>
<protein>
    <recommendedName>
        <fullName evidence="3">DNA-directed DNA polymerase</fullName>
    </recommendedName>
</protein>
<dbReference type="Proteomes" id="UP000499080">
    <property type="component" value="Unassembled WGS sequence"/>
</dbReference>
<comment type="caution">
    <text evidence="1">The sequence shown here is derived from an EMBL/GenBank/DDBJ whole genome shotgun (WGS) entry which is preliminary data.</text>
</comment>
<sequence length="269" mass="31638">MRKWCFPYDYVTNIGILDETCLPPKESFCNRPNEDQISQDEYEHAKKVWNAFNLRTLGDYSDLYFKTDVLLLSDIFRNVYIKTYNLDPAWYYTAPGLSWDAMLKFTQVRIEFLNDYDMYLFVGKGIRGGVSQCSNRYAKANNKYVQDYDKTKHQNYLLCMDANNVYGWAMSQPLPLKNFKMIDSIDIAKIEKESPKGYILEVDLKYHESLHDSHSDFPLAPECLIPPGRKTERLVASEKKLRSSLDDYLKFGLVLKKIIKFWNWIRKCG</sequence>
<dbReference type="GO" id="GO:0071897">
    <property type="term" value="P:DNA biosynthetic process"/>
    <property type="evidence" value="ECO:0007669"/>
    <property type="project" value="UniProtKB-ARBA"/>
</dbReference>
<organism evidence="1 2">
    <name type="scientific">Araneus ventricosus</name>
    <name type="common">Orbweaver spider</name>
    <name type="synonym">Epeira ventricosa</name>
    <dbReference type="NCBI Taxonomy" id="182803"/>
    <lineage>
        <taxon>Eukaryota</taxon>
        <taxon>Metazoa</taxon>
        <taxon>Ecdysozoa</taxon>
        <taxon>Arthropoda</taxon>
        <taxon>Chelicerata</taxon>
        <taxon>Arachnida</taxon>
        <taxon>Araneae</taxon>
        <taxon>Araneomorphae</taxon>
        <taxon>Entelegynae</taxon>
        <taxon>Araneoidea</taxon>
        <taxon>Araneidae</taxon>
        <taxon>Araneus</taxon>
    </lineage>
</organism>
<dbReference type="PANTHER" id="PTHR31511">
    <property type="entry name" value="PROTEIN CBG23764"/>
    <property type="match status" value="1"/>
</dbReference>
<dbReference type="InterPro" id="IPR043502">
    <property type="entry name" value="DNA/RNA_pol_sf"/>
</dbReference>
<proteinExistence type="predicted"/>